<sequence>MSEFIQPAWRRECGFELQWSDQSRLTVKNEPSHAVVMDVEAFKKLLDNLTAGQPAWSKAKARVLTTCLTKPLIEYAADCEINRVLACTFDVLSE</sequence>
<organism evidence="1 2">
    <name type="scientific">Operophtera brumata</name>
    <name type="common">Winter moth</name>
    <name type="synonym">Phalaena brumata</name>
    <dbReference type="NCBI Taxonomy" id="104452"/>
    <lineage>
        <taxon>Eukaryota</taxon>
        <taxon>Metazoa</taxon>
        <taxon>Ecdysozoa</taxon>
        <taxon>Arthropoda</taxon>
        <taxon>Hexapoda</taxon>
        <taxon>Insecta</taxon>
        <taxon>Pterygota</taxon>
        <taxon>Neoptera</taxon>
        <taxon>Endopterygota</taxon>
        <taxon>Lepidoptera</taxon>
        <taxon>Glossata</taxon>
        <taxon>Ditrysia</taxon>
        <taxon>Geometroidea</taxon>
        <taxon>Geometridae</taxon>
        <taxon>Larentiinae</taxon>
        <taxon>Operophtera</taxon>
    </lineage>
</organism>
<evidence type="ECO:0000313" key="2">
    <source>
        <dbReference type="Proteomes" id="UP000037510"/>
    </source>
</evidence>
<dbReference type="AlphaFoldDB" id="A0A0L7L7L8"/>
<proteinExistence type="predicted"/>
<dbReference type="Proteomes" id="UP000037510">
    <property type="component" value="Unassembled WGS sequence"/>
</dbReference>
<accession>A0A0L7L7L8</accession>
<feature type="non-terminal residue" evidence="1">
    <location>
        <position position="94"/>
    </location>
</feature>
<reference evidence="1 2" key="1">
    <citation type="journal article" date="2015" name="Genome Biol. Evol.">
        <title>The genome of winter moth (Operophtera brumata) provides a genomic perspective on sexual dimorphism and phenology.</title>
        <authorList>
            <person name="Derks M.F."/>
            <person name="Smit S."/>
            <person name="Salis L."/>
            <person name="Schijlen E."/>
            <person name="Bossers A."/>
            <person name="Mateman C."/>
            <person name="Pijl A.S."/>
            <person name="de Ridder D."/>
            <person name="Groenen M.A."/>
            <person name="Visser M.E."/>
            <person name="Megens H.J."/>
        </authorList>
    </citation>
    <scope>NUCLEOTIDE SEQUENCE [LARGE SCALE GENOMIC DNA]</scope>
    <source>
        <strain evidence="1">WM2013NL</strain>
        <tissue evidence="1">Head and thorax</tissue>
    </source>
</reference>
<name>A0A0L7L7L8_OPEBR</name>
<protein>
    <submittedName>
        <fullName evidence="1">Twelve cysteine protein 1</fullName>
    </submittedName>
</protein>
<dbReference type="EMBL" id="JTDY01002464">
    <property type="protein sequence ID" value="KOB71360.1"/>
    <property type="molecule type" value="Genomic_DNA"/>
</dbReference>
<evidence type="ECO:0000313" key="1">
    <source>
        <dbReference type="EMBL" id="KOB71360.1"/>
    </source>
</evidence>
<comment type="caution">
    <text evidence="1">The sequence shown here is derived from an EMBL/GenBank/DDBJ whole genome shotgun (WGS) entry which is preliminary data.</text>
</comment>
<gene>
    <name evidence="1" type="ORF">OBRU01_12649</name>
</gene>
<keyword evidence="2" id="KW-1185">Reference proteome</keyword>